<dbReference type="EMBL" id="BAAAJE010000015">
    <property type="protein sequence ID" value="GAA1149153.1"/>
    <property type="molecule type" value="Genomic_DNA"/>
</dbReference>
<organism evidence="2 3">
    <name type="scientific">Nocardioides aquiterrae</name>
    <dbReference type="NCBI Taxonomy" id="203799"/>
    <lineage>
        <taxon>Bacteria</taxon>
        <taxon>Bacillati</taxon>
        <taxon>Actinomycetota</taxon>
        <taxon>Actinomycetes</taxon>
        <taxon>Propionibacteriales</taxon>
        <taxon>Nocardioidaceae</taxon>
        <taxon>Nocardioides</taxon>
    </lineage>
</organism>
<gene>
    <name evidence="2" type="ORF">GCM10009606_29850</name>
</gene>
<comment type="caution">
    <text evidence="2">The sequence shown here is derived from an EMBL/GenBank/DDBJ whole genome shotgun (WGS) entry which is preliminary data.</text>
</comment>
<dbReference type="Pfam" id="PF13936">
    <property type="entry name" value="HTH_38"/>
    <property type="match status" value="1"/>
</dbReference>
<dbReference type="InterPro" id="IPR025246">
    <property type="entry name" value="IS30-like_HTH"/>
</dbReference>
<proteinExistence type="predicted"/>
<evidence type="ECO:0000313" key="2">
    <source>
        <dbReference type="EMBL" id="GAA1149153.1"/>
    </source>
</evidence>
<protein>
    <recommendedName>
        <fullName evidence="1">Transposase IS30-like HTH domain-containing protein</fullName>
    </recommendedName>
</protein>
<dbReference type="Proteomes" id="UP001499979">
    <property type="component" value="Unassembled WGS sequence"/>
</dbReference>
<evidence type="ECO:0000259" key="1">
    <source>
        <dbReference type="Pfam" id="PF13936"/>
    </source>
</evidence>
<keyword evidence="3" id="KW-1185">Reference proteome</keyword>
<dbReference type="PANTHER" id="PTHR10948">
    <property type="entry name" value="TRANSPOSASE"/>
    <property type="match status" value="1"/>
</dbReference>
<dbReference type="Pfam" id="PF13384">
    <property type="entry name" value="HTH_23"/>
    <property type="match status" value="1"/>
</dbReference>
<name>A0ABN1UGB8_9ACTN</name>
<reference evidence="2 3" key="1">
    <citation type="journal article" date="2019" name="Int. J. Syst. Evol. Microbiol.">
        <title>The Global Catalogue of Microorganisms (GCM) 10K type strain sequencing project: providing services to taxonomists for standard genome sequencing and annotation.</title>
        <authorList>
            <consortium name="The Broad Institute Genomics Platform"/>
            <consortium name="The Broad Institute Genome Sequencing Center for Infectious Disease"/>
            <person name="Wu L."/>
            <person name="Ma J."/>
        </authorList>
    </citation>
    <scope>NUCLEOTIDE SEQUENCE [LARGE SCALE GENOMIC DNA]</scope>
    <source>
        <strain evidence="2 3">JCM 11813</strain>
    </source>
</reference>
<dbReference type="InterPro" id="IPR051917">
    <property type="entry name" value="Transposase-Integrase"/>
</dbReference>
<accession>A0ABN1UGB8</accession>
<dbReference type="PANTHER" id="PTHR10948:SF23">
    <property type="entry name" value="TRANSPOSASE INSI FOR INSERTION SEQUENCE ELEMENT IS30A-RELATED"/>
    <property type="match status" value="1"/>
</dbReference>
<feature type="domain" description="Transposase IS30-like HTH" evidence="1">
    <location>
        <begin position="78"/>
        <end position="120"/>
    </location>
</feature>
<evidence type="ECO:0000313" key="3">
    <source>
        <dbReference type="Proteomes" id="UP001499979"/>
    </source>
</evidence>
<sequence length="143" mass="15986">MSARRVRKGPGRRPKSEARARFVELLAQGWSLRAACAEVGVSRSAGQRWKNGARVRRPDGTVFVVPPLEPLAVRQISPRFLSEGERVKIADLASRGHGPAAIGRELGRAASTISRELRRNLHHSGQYRPFHAHRGTYFLLTFR</sequence>